<evidence type="ECO:0000259" key="4">
    <source>
        <dbReference type="Pfam" id="PF02729"/>
    </source>
</evidence>
<reference evidence="5 6" key="1">
    <citation type="submission" date="2020-07" db="EMBL/GenBank/DDBJ databases">
        <title>Vallitalea guaymasensis genome.</title>
        <authorList>
            <person name="Postec A."/>
        </authorList>
    </citation>
    <scope>NUCLEOTIDE SEQUENCE [LARGE SCALE GENOMIC DNA]</scope>
    <source>
        <strain evidence="5 6">Ra1766G1</strain>
    </source>
</reference>
<evidence type="ECO:0000313" key="6">
    <source>
        <dbReference type="Proteomes" id="UP000677305"/>
    </source>
</evidence>
<dbReference type="AlphaFoldDB" id="A0A8J8SEL7"/>
<dbReference type="Gene3D" id="3.40.50.1370">
    <property type="entry name" value="Aspartate/ornithine carbamoyltransferase"/>
    <property type="match status" value="2"/>
</dbReference>
<dbReference type="InterPro" id="IPR036901">
    <property type="entry name" value="Asp/Orn_carbamoylTrfase_sf"/>
</dbReference>
<keyword evidence="1 2" id="KW-0808">Transferase</keyword>
<dbReference type="PRINTS" id="PR00101">
    <property type="entry name" value="ATCASE"/>
</dbReference>
<comment type="similarity">
    <text evidence="2">Belongs to the aspartate/ornithine carbamoyltransferase superfamily.</text>
</comment>
<evidence type="ECO:0000259" key="3">
    <source>
        <dbReference type="Pfam" id="PF00185"/>
    </source>
</evidence>
<dbReference type="Pfam" id="PF00185">
    <property type="entry name" value="OTCace"/>
    <property type="match status" value="1"/>
</dbReference>
<dbReference type="InterPro" id="IPR006131">
    <property type="entry name" value="Asp_carbamoyltransf_Asp/Orn-bd"/>
</dbReference>
<dbReference type="PRINTS" id="PR00100">
    <property type="entry name" value="AOTCASE"/>
</dbReference>
<proteinExistence type="inferred from homology"/>
<evidence type="ECO:0000256" key="1">
    <source>
        <dbReference type="ARBA" id="ARBA00022679"/>
    </source>
</evidence>
<name>A0A8J8SEL7_9FIRM</name>
<dbReference type="KEGG" id="vgu:HYG85_23210"/>
<dbReference type="SUPFAM" id="SSF53671">
    <property type="entry name" value="Aspartate/ornithine carbamoyltransferase"/>
    <property type="match status" value="1"/>
</dbReference>
<dbReference type="InterPro" id="IPR017702">
    <property type="entry name" value="Carbamoyltransferase_YgeW"/>
</dbReference>
<protein>
    <submittedName>
        <fullName evidence="5">Knotted carbamoyltransferase YgeW</fullName>
    </submittedName>
</protein>
<dbReference type="InterPro" id="IPR006132">
    <property type="entry name" value="Asp/Orn_carbamoyltranf_P-bd"/>
</dbReference>
<keyword evidence="6" id="KW-1185">Reference proteome</keyword>
<dbReference type="InterPro" id="IPR006130">
    <property type="entry name" value="Asp/Orn_carbamoylTrfase"/>
</dbReference>
<accession>A0A8J8SEL7</accession>
<dbReference type="GO" id="GO:0016597">
    <property type="term" value="F:amino acid binding"/>
    <property type="evidence" value="ECO:0007669"/>
    <property type="project" value="InterPro"/>
</dbReference>
<feature type="domain" description="Aspartate/ornithine carbamoyltransferase Asp/Orn-binding" evidence="3">
    <location>
        <begin position="212"/>
        <end position="373"/>
    </location>
</feature>
<dbReference type="GO" id="GO:0042450">
    <property type="term" value="P:L-arginine biosynthetic process via ornithine"/>
    <property type="evidence" value="ECO:0007669"/>
    <property type="project" value="TreeGrafter"/>
</dbReference>
<dbReference type="Proteomes" id="UP000677305">
    <property type="component" value="Chromosome"/>
</dbReference>
<evidence type="ECO:0000256" key="2">
    <source>
        <dbReference type="RuleBase" id="RU003634"/>
    </source>
</evidence>
<dbReference type="GO" id="GO:0019240">
    <property type="term" value="P:citrulline biosynthetic process"/>
    <property type="evidence" value="ECO:0007669"/>
    <property type="project" value="TreeGrafter"/>
</dbReference>
<dbReference type="Pfam" id="PF02729">
    <property type="entry name" value="OTCace_N"/>
    <property type="match status" value="1"/>
</dbReference>
<dbReference type="EMBL" id="CP058561">
    <property type="protein sequence ID" value="QUH31676.1"/>
    <property type="molecule type" value="Genomic_DNA"/>
</dbReference>
<organism evidence="5 6">
    <name type="scientific">Vallitalea guaymasensis</name>
    <dbReference type="NCBI Taxonomy" id="1185412"/>
    <lineage>
        <taxon>Bacteria</taxon>
        <taxon>Bacillati</taxon>
        <taxon>Bacillota</taxon>
        <taxon>Clostridia</taxon>
        <taxon>Lachnospirales</taxon>
        <taxon>Vallitaleaceae</taxon>
        <taxon>Vallitalea</taxon>
    </lineage>
</organism>
<dbReference type="NCBIfam" id="NF005538">
    <property type="entry name" value="PRK07200.1"/>
    <property type="match status" value="1"/>
</dbReference>
<gene>
    <name evidence="5" type="primary">ygeW</name>
    <name evidence="5" type="ORF">HYG85_23210</name>
</gene>
<dbReference type="RefSeq" id="WP_212691634.1">
    <property type="nucleotide sequence ID" value="NZ_CP058561.1"/>
</dbReference>
<dbReference type="PANTHER" id="PTHR45753:SF3">
    <property type="entry name" value="ORNITHINE TRANSCARBAMYLASE, MITOCHONDRIAL"/>
    <property type="match status" value="1"/>
</dbReference>
<dbReference type="PANTHER" id="PTHR45753">
    <property type="entry name" value="ORNITHINE CARBAMOYLTRANSFERASE, MITOCHONDRIAL"/>
    <property type="match status" value="1"/>
</dbReference>
<dbReference type="NCBIfam" id="TIGR03316">
    <property type="entry name" value="ygeW"/>
    <property type="match status" value="1"/>
</dbReference>
<feature type="domain" description="Aspartate/ornithine carbamoyltransferase carbamoyl-P binding" evidence="4">
    <location>
        <begin position="23"/>
        <end position="176"/>
    </location>
</feature>
<dbReference type="GO" id="GO:0004585">
    <property type="term" value="F:ornithine carbamoyltransferase activity"/>
    <property type="evidence" value="ECO:0007669"/>
    <property type="project" value="TreeGrafter"/>
</dbReference>
<sequence>MRDINNYIDKLKKLNFSDMYNNDFILTWEKTRDELEAVFTVADTLRYLREENISTRIFDSGLGISLFRDNSTRTRFSFSSACNLLGLEVQDLEEGKSQIAHGETVRETANMISFMADVIGIRDDMYIGKGNKYIRDFSKYVRQGNEDGVLEQRPTLVNLQCDIDHPTQTMADMLHLIHHFNGIENLKGKKIAMTWAYSPSYGKPLSVPQGIVGLMTRMGMDVVLAHPEGYEIMSDVEEVAKRNAQESGGTFTKTNSMEEAFKDADIVYPKSWAPFAAMEKRTNLYGMGDMNGIERLEKELLARNKEHIDWQCTEELMNMTKDKKALYMHCLPADITSISCKTGEVAASVFNRYRIPLYKQASYKPYVIAAMILLSKVKNPAELFTNLYNNPKKRKFD</sequence>
<evidence type="ECO:0000313" key="5">
    <source>
        <dbReference type="EMBL" id="QUH31676.1"/>
    </source>
</evidence>